<dbReference type="RefSeq" id="WP_090643758.1">
    <property type="nucleotide sequence ID" value="NZ_CBCRYE010000001.1"/>
</dbReference>
<dbReference type="STRING" id="260084.SAMN02927928_0730"/>
<accession>A0A1G4PWR5</accession>
<proteinExistence type="predicted"/>
<reference evidence="2" key="1">
    <citation type="submission" date="2016-10" db="EMBL/GenBank/DDBJ databases">
        <authorList>
            <person name="Varghese N."/>
            <person name="Submissions S."/>
        </authorList>
    </citation>
    <scope>NUCLEOTIDE SEQUENCE [LARGE SCALE GENOMIC DNA]</scope>
    <source>
        <strain evidence="2">CGMCC 1.3431</strain>
    </source>
</reference>
<dbReference type="OrthoDB" id="9898878at2"/>
<gene>
    <name evidence="1" type="ORF">SAMN02927928_0730</name>
</gene>
<evidence type="ECO:0000313" key="2">
    <source>
        <dbReference type="Proteomes" id="UP000199150"/>
    </source>
</evidence>
<evidence type="ECO:0000313" key="1">
    <source>
        <dbReference type="EMBL" id="SCW36750.1"/>
    </source>
</evidence>
<name>A0A1G4PWR5_9CAUL</name>
<protein>
    <submittedName>
        <fullName evidence="1">Uncharacterized protein</fullName>
    </submittedName>
</protein>
<keyword evidence="2" id="KW-1185">Reference proteome</keyword>
<sequence length="132" mass="14634">MPLTKQTIDPFIELLRAVRESFNTYDLQEKPGVPCAKGTITARLNNLMVISDALEAREPNSKDTQEIQQISNSLAWLKEDKDVQKGFTGADLELPETALSKSHSGFVLSGQVTYLEAISMLQRALQDIILAN</sequence>
<dbReference type="EMBL" id="FMTS01000001">
    <property type="protein sequence ID" value="SCW36750.1"/>
    <property type="molecule type" value="Genomic_DNA"/>
</dbReference>
<organism evidence="1 2">
    <name type="scientific">Asticcacaulis taihuensis</name>
    <dbReference type="NCBI Taxonomy" id="260084"/>
    <lineage>
        <taxon>Bacteria</taxon>
        <taxon>Pseudomonadati</taxon>
        <taxon>Pseudomonadota</taxon>
        <taxon>Alphaproteobacteria</taxon>
        <taxon>Caulobacterales</taxon>
        <taxon>Caulobacteraceae</taxon>
        <taxon>Asticcacaulis</taxon>
    </lineage>
</organism>
<dbReference type="Proteomes" id="UP000199150">
    <property type="component" value="Unassembled WGS sequence"/>
</dbReference>
<dbReference type="AlphaFoldDB" id="A0A1G4PWR5"/>